<dbReference type="EMBL" id="JBHSOF010000007">
    <property type="protein sequence ID" value="MFC5663085.1"/>
    <property type="molecule type" value="Genomic_DNA"/>
</dbReference>
<evidence type="ECO:0000256" key="7">
    <source>
        <dbReference type="PROSITE-ProRule" id="PRU10141"/>
    </source>
</evidence>
<evidence type="ECO:0000256" key="1">
    <source>
        <dbReference type="ARBA" id="ARBA00012513"/>
    </source>
</evidence>
<dbReference type="SUPFAM" id="SSF56112">
    <property type="entry name" value="Protein kinase-like (PK-like)"/>
    <property type="match status" value="1"/>
</dbReference>
<evidence type="ECO:0000256" key="3">
    <source>
        <dbReference type="ARBA" id="ARBA00022679"/>
    </source>
</evidence>
<dbReference type="Proteomes" id="UP001595975">
    <property type="component" value="Unassembled WGS sequence"/>
</dbReference>
<keyword evidence="5 10" id="KW-0418">Kinase</keyword>
<dbReference type="InterPro" id="IPR008271">
    <property type="entry name" value="Ser/Thr_kinase_AS"/>
</dbReference>
<comment type="caution">
    <text evidence="10">The sequence shown here is derived from an EMBL/GenBank/DDBJ whole genome shotgun (WGS) entry which is preliminary data.</text>
</comment>
<dbReference type="PANTHER" id="PTHR43289">
    <property type="entry name" value="MITOGEN-ACTIVATED PROTEIN KINASE KINASE KINASE 20-RELATED"/>
    <property type="match status" value="1"/>
</dbReference>
<dbReference type="PANTHER" id="PTHR43289:SF6">
    <property type="entry name" value="SERINE_THREONINE-PROTEIN KINASE NEKL-3"/>
    <property type="match status" value="1"/>
</dbReference>
<dbReference type="Gene3D" id="3.30.200.20">
    <property type="entry name" value="Phosphorylase Kinase, domain 1"/>
    <property type="match status" value="1"/>
</dbReference>
<keyword evidence="2" id="KW-0723">Serine/threonine-protein kinase</keyword>
<feature type="compositionally biased region" description="Pro residues" evidence="8">
    <location>
        <begin position="431"/>
        <end position="447"/>
    </location>
</feature>
<reference evidence="11" key="1">
    <citation type="journal article" date="2019" name="Int. J. Syst. Evol. Microbiol.">
        <title>The Global Catalogue of Microorganisms (GCM) 10K type strain sequencing project: providing services to taxonomists for standard genome sequencing and annotation.</title>
        <authorList>
            <consortium name="The Broad Institute Genomics Platform"/>
            <consortium name="The Broad Institute Genome Sequencing Center for Infectious Disease"/>
            <person name="Wu L."/>
            <person name="Ma J."/>
        </authorList>
    </citation>
    <scope>NUCLEOTIDE SEQUENCE [LARGE SCALE GENOMIC DNA]</scope>
    <source>
        <strain evidence="11">CGMCC 4.1437</strain>
    </source>
</reference>
<dbReference type="InterPro" id="IPR011009">
    <property type="entry name" value="Kinase-like_dom_sf"/>
</dbReference>
<evidence type="ECO:0000313" key="10">
    <source>
        <dbReference type="EMBL" id="MFC5663085.1"/>
    </source>
</evidence>
<dbReference type="EC" id="2.7.11.1" evidence="1"/>
<feature type="binding site" evidence="7">
    <location>
        <position position="41"/>
    </location>
    <ligand>
        <name>ATP</name>
        <dbReference type="ChEBI" id="CHEBI:30616"/>
    </ligand>
</feature>
<dbReference type="Gene3D" id="1.10.510.10">
    <property type="entry name" value="Transferase(Phosphotransferase) domain 1"/>
    <property type="match status" value="1"/>
</dbReference>
<organism evidence="10 11">
    <name type="scientific">Kitasatospora misakiensis</name>
    <dbReference type="NCBI Taxonomy" id="67330"/>
    <lineage>
        <taxon>Bacteria</taxon>
        <taxon>Bacillati</taxon>
        <taxon>Actinomycetota</taxon>
        <taxon>Actinomycetes</taxon>
        <taxon>Kitasatosporales</taxon>
        <taxon>Streptomycetaceae</taxon>
        <taxon>Kitasatospora</taxon>
    </lineage>
</organism>
<feature type="region of interest" description="Disordered" evidence="8">
    <location>
        <begin position="375"/>
        <end position="470"/>
    </location>
</feature>
<keyword evidence="11" id="KW-1185">Reference proteome</keyword>
<evidence type="ECO:0000256" key="2">
    <source>
        <dbReference type="ARBA" id="ARBA00022527"/>
    </source>
</evidence>
<dbReference type="InterPro" id="IPR000719">
    <property type="entry name" value="Prot_kinase_dom"/>
</dbReference>
<dbReference type="CDD" id="cd14014">
    <property type="entry name" value="STKc_PknB_like"/>
    <property type="match status" value="1"/>
</dbReference>
<keyword evidence="6 7" id="KW-0067">ATP-binding</keyword>
<evidence type="ECO:0000256" key="6">
    <source>
        <dbReference type="ARBA" id="ARBA00022840"/>
    </source>
</evidence>
<evidence type="ECO:0000313" key="11">
    <source>
        <dbReference type="Proteomes" id="UP001595975"/>
    </source>
</evidence>
<feature type="domain" description="Protein kinase" evidence="9">
    <location>
        <begin position="12"/>
        <end position="277"/>
    </location>
</feature>
<feature type="compositionally biased region" description="Low complexity" evidence="8">
    <location>
        <begin position="448"/>
        <end position="465"/>
    </location>
</feature>
<dbReference type="PROSITE" id="PS50011">
    <property type="entry name" value="PROTEIN_KINASE_DOM"/>
    <property type="match status" value="1"/>
</dbReference>
<sequence>MSGRGTVLGGRYTLTERIGGGGMGAVWRAEDAVLGRPVAVKILHPALLEDGNFAERFRREARLLAALDHPGIVDVHDYGEEEPPDAADGERLAYLVMELVDGRPLHQVLAADGAFPPDRALGLLAEALDALHAAHRRGIVHRDVKPSNLMLRTDGRVTVTDFGIARTMAGTRLTASHAVIGTALYMAPEQAEGKPITPAADLYAIGVVGYELLTGKPPFTGEGMLEVALKHLREPVPELPEGVPPAVRAFLATALAKDPDGRFADAAAMAAAARAAADGEAAAVPPAAAPPPAVPAAPVRPADDLGEVEPSAVVVATTEPSRRTRRRGFLVPVVLPIVISVGTATALLVDRSPFISQAQEPSSPPVTTVTVTAQPAAAPPTGAASPASSATSPAAPTTAPPTSASTTPPKPTAGTPATTASPKPSTGAPQPGQPPAAAPTTPQPPQQSTPATTAPGTAAAGTTPAGCGGTNWGYITNVGDGLRMGLSQDGLAGGQAVVMGGATAYGWVHTVPSSWHQFNPCKLSAPALVQEMDGRVALSGGFSVLSNWTVTAATTPGAFYLKDYMGQSCLTDNGLGAQLTMTACTPGNKAQEFRIP</sequence>
<protein>
    <recommendedName>
        <fullName evidence="1">non-specific serine/threonine protein kinase</fullName>
        <ecNumber evidence="1">2.7.11.1</ecNumber>
    </recommendedName>
</protein>
<accession>A0ABW0X3H8</accession>
<gene>
    <name evidence="10" type="ORF">ACFP3U_08830</name>
</gene>
<dbReference type="Pfam" id="PF00069">
    <property type="entry name" value="Pkinase"/>
    <property type="match status" value="1"/>
</dbReference>
<proteinExistence type="predicted"/>
<feature type="compositionally biased region" description="Low complexity" evidence="8">
    <location>
        <begin position="375"/>
        <end position="430"/>
    </location>
</feature>
<keyword evidence="3 10" id="KW-0808">Transferase</keyword>
<dbReference type="PROSITE" id="PS00107">
    <property type="entry name" value="PROTEIN_KINASE_ATP"/>
    <property type="match status" value="1"/>
</dbReference>
<dbReference type="PROSITE" id="PS00108">
    <property type="entry name" value="PROTEIN_KINASE_ST"/>
    <property type="match status" value="1"/>
</dbReference>
<name>A0ABW0X3H8_9ACTN</name>
<dbReference type="SMART" id="SM00220">
    <property type="entry name" value="S_TKc"/>
    <property type="match status" value="1"/>
</dbReference>
<dbReference type="RefSeq" id="WP_380224732.1">
    <property type="nucleotide sequence ID" value="NZ_JBHSOF010000007.1"/>
</dbReference>
<dbReference type="InterPro" id="IPR017441">
    <property type="entry name" value="Protein_kinase_ATP_BS"/>
</dbReference>
<evidence type="ECO:0000256" key="8">
    <source>
        <dbReference type="SAM" id="MobiDB-lite"/>
    </source>
</evidence>
<evidence type="ECO:0000256" key="4">
    <source>
        <dbReference type="ARBA" id="ARBA00022741"/>
    </source>
</evidence>
<evidence type="ECO:0000256" key="5">
    <source>
        <dbReference type="ARBA" id="ARBA00022777"/>
    </source>
</evidence>
<keyword evidence="4 7" id="KW-0547">Nucleotide-binding</keyword>
<evidence type="ECO:0000259" key="9">
    <source>
        <dbReference type="PROSITE" id="PS50011"/>
    </source>
</evidence>
<dbReference type="GO" id="GO:0004674">
    <property type="term" value="F:protein serine/threonine kinase activity"/>
    <property type="evidence" value="ECO:0007669"/>
    <property type="project" value="UniProtKB-EC"/>
</dbReference>